<organism evidence="1 2">
    <name type="scientific">Sulfurimonas diazotrophicus</name>
    <dbReference type="NCBI Taxonomy" id="3131939"/>
    <lineage>
        <taxon>Bacteria</taxon>
        <taxon>Pseudomonadati</taxon>
        <taxon>Campylobacterota</taxon>
        <taxon>Epsilonproteobacteria</taxon>
        <taxon>Campylobacterales</taxon>
        <taxon>Sulfurimonadaceae</taxon>
        <taxon>Sulfurimonas</taxon>
    </lineage>
</organism>
<proteinExistence type="predicted"/>
<dbReference type="RefSeq" id="WP_345972106.1">
    <property type="nucleotide sequence ID" value="NZ_CP147920.1"/>
</dbReference>
<accession>A0ABZ3H753</accession>
<evidence type="ECO:0008006" key="3">
    <source>
        <dbReference type="Google" id="ProtNLM"/>
    </source>
</evidence>
<evidence type="ECO:0000313" key="1">
    <source>
        <dbReference type="EMBL" id="XAU14366.1"/>
    </source>
</evidence>
<dbReference type="PROSITE" id="PS51257">
    <property type="entry name" value="PROKAR_LIPOPROTEIN"/>
    <property type="match status" value="1"/>
</dbReference>
<protein>
    <recommendedName>
        <fullName evidence="3">Lipoprotein</fullName>
    </recommendedName>
</protein>
<evidence type="ECO:0000313" key="2">
    <source>
        <dbReference type="Proteomes" id="UP001447842"/>
    </source>
</evidence>
<keyword evidence="2" id="KW-1185">Reference proteome</keyword>
<dbReference type="Proteomes" id="UP001447842">
    <property type="component" value="Chromosome"/>
</dbReference>
<name>A0ABZ3H753_9BACT</name>
<sequence length="406" mass="43087">MKRVSVIGISVATAALIMGGCGSSSSGPSAPAETKAATSIDLATVESALSMLYNGGIAAAGAPASPVKAAVADIKTAIQTKVAASGGYSGGDSYSQTYDCQISGTRTSSYESSYDYPAEGGWTETYAYTYRYDHCIDNSSGDVNGEPVNRYFQNGTYSYSNTATYDNDSNMSKETWSWSDNRSYGYDNNETTTSRTYTAKNSGKETWEADGDYFDATGIPAWSDTWHYSGFNKVVDINSSGKVSGGERNVYNETWTDSGAQDNSHYKTMADGFYTHYETDANGVESVTGGEYYNNFVMEVYMSGSEENVTINGTYGTTCLGGSVTFKTDPVVQSNQDDYFDGDGAHGSDVLPYAGTVTVSGSGSATVSFDANASMYSTVTIVAPDGSATYSRWSDIPVGSCSSMMP</sequence>
<reference evidence="1 2" key="1">
    <citation type="submission" date="2024-03" db="EMBL/GenBank/DDBJ databases">
        <title>Sulfurimonas sp. HSL3-1.</title>
        <authorList>
            <person name="Wang S."/>
        </authorList>
    </citation>
    <scope>NUCLEOTIDE SEQUENCE [LARGE SCALE GENOMIC DNA]</scope>
    <source>
        <strain evidence="1 2">HSL3-1</strain>
    </source>
</reference>
<gene>
    <name evidence="1" type="ORF">WCY31_08885</name>
</gene>
<dbReference type="EMBL" id="CP147920">
    <property type="protein sequence ID" value="XAU14366.1"/>
    <property type="molecule type" value="Genomic_DNA"/>
</dbReference>